<keyword evidence="6" id="KW-0067">ATP-binding</keyword>
<dbReference type="EMBL" id="CP136890">
    <property type="protein sequence ID" value="WOK91892.1"/>
    <property type="molecule type" value="Genomic_DNA"/>
</dbReference>
<evidence type="ECO:0000313" key="11">
    <source>
        <dbReference type="Proteomes" id="UP001327560"/>
    </source>
</evidence>
<accession>A0AAQ3JMY7</accession>
<gene>
    <name evidence="10" type="ORF">Cni_G00583</name>
</gene>
<feature type="domain" description="Protein kinase" evidence="9">
    <location>
        <begin position="1"/>
        <end position="155"/>
    </location>
</feature>
<dbReference type="PROSITE" id="PS50011">
    <property type="entry name" value="PROTEIN_KINASE_DOM"/>
    <property type="match status" value="1"/>
</dbReference>
<name>A0AAQ3JMY7_9LILI</name>
<dbReference type="FunFam" id="1.10.510.10:FF:001023">
    <property type="entry name" value="Os07g0541700 protein"/>
    <property type="match status" value="1"/>
</dbReference>
<keyword evidence="5 10" id="KW-0418">Kinase</keyword>
<keyword evidence="11" id="KW-1185">Reference proteome</keyword>
<organism evidence="10 11">
    <name type="scientific">Canna indica</name>
    <name type="common">Indian-shot</name>
    <dbReference type="NCBI Taxonomy" id="4628"/>
    <lineage>
        <taxon>Eukaryota</taxon>
        <taxon>Viridiplantae</taxon>
        <taxon>Streptophyta</taxon>
        <taxon>Embryophyta</taxon>
        <taxon>Tracheophyta</taxon>
        <taxon>Spermatophyta</taxon>
        <taxon>Magnoliopsida</taxon>
        <taxon>Liliopsida</taxon>
        <taxon>Zingiberales</taxon>
        <taxon>Cannaceae</taxon>
        <taxon>Canna</taxon>
    </lineage>
</organism>
<keyword evidence="3" id="KW-0808">Transferase</keyword>
<evidence type="ECO:0000256" key="4">
    <source>
        <dbReference type="ARBA" id="ARBA00022741"/>
    </source>
</evidence>
<evidence type="ECO:0000259" key="9">
    <source>
        <dbReference type="PROSITE" id="PS50011"/>
    </source>
</evidence>
<dbReference type="PROSITE" id="PS00108">
    <property type="entry name" value="PROTEIN_KINASE_ST"/>
    <property type="match status" value="1"/>
</dbReference>
<dbReference type="InterPro" id="IPR008271">
    <property type="entry name" value="Ser/Thr_kinase_AS"/>
</dbReference>
<keyword evidence="10" id="KW-0675">Receptor</keyword>
<dbReference type="GO" id="GO:0005886">
    <property type="term" value="C:plasma membrane"/>
    <property type="evidence" value="ECO:0007669"/>
    <property type="project" value="TreeGrafter"/>
</dbReference>
<dbReference type="EC" id="2.7.11.1" evidence="1"/>
<evidence type="ECO:0000256" key="8">
    <source>
        <dbReference type="ARBA" id="ARBA00048679"/>
    </source>
</evidence>
<dbReference type="GO" id="GO:0005524">
    <property type="term" value="F:ATP binding"/>
    <property type="evidence" value="ECO:0007669"/>
    <property type="project" value="UniProtKB-KW"/>
</dbReference>
<dbReference type="Pfam" id="PF00069">
    <property type="entry name" value="Pkinase"/>
    <property type="match status" value="1"/>
</dbReference>
<comment type="catalytic activity">
    <reaction evidence="8">
        <text>L-seryl-[protein] + ATP = O-phospho-L-seryl-[protein] + ADP + H(+)</text>
        <dbReference type="Rhea" id="RHEA:17989"/>
        <dbReference type="Rhea" id="RHEA-COMP:9863"/>
        <dbReference type="Rhea" id="RHEA-COMP:11604"/>
        <dbReference type="ChEBI" id="CHEBI:15378"/>
        <dbReference type="ChEBI" id="CHEBI:29999"/>
        <dbReference type="ChEBI" id="CHEBI:30616"/>
        <dbReference type="ChEBI" id="CHEBI:83421"/>
        <dbReference type="ChEBI" id="CHEBI:456216"/>
        <dbReference type="EC" id="2.7.11.1"/>
    </reaction>
</comment>
<evidence type="ECO:0000256" key="6">
    <source>
        <dbReference type="ARBA" id="ARBA00022840"/>
    </source>
</evidence>
<protein>
    <recommendedName>
        <fullName evidence="1">non-specific serine/threonine protein kinase</fullName>
        <ecNumber evidence="1">2.7.11.1</ecNumber>
    </recommendedName>
</protein>
<evidence type="ECO:0000256" key="3">
    <source>
        <dbReference type="ARBA" id="ARBA00022679"/>
    </source>
</evidence>
<reference evidence="10 11" key="1">
    <citation type="submission" date="2023-10" db="EMBL/GenBank/DDBJ databases">
        <title>Chromosome-scale genome assembly provides insights into flower coloration mechanisms of Canna indica.</title>
        <authorList>
            <person name="Li C."/>
        </authorList>
    </citation>
    <scope>NUCLEOTIDE SEQUENCE [LARGE SCALE GENOMIC DNA]</scope>
    <source>
        <tissue evidence="10">Flower</tissue>
    </source>
</reference>
<dbReference type="SUPFAM" id="SSF56112">
    <property type="entry name" value="Protein kinase-like (PK-like)"/>
    <property type="match status" value="1"/>
</dbReference>
<comment type="catalytic activity">
    <reaction evidence="7">
        <text>L-threonyl-[protein] + ATP = O-phospho-L-threonyl-[protein] + ADP + H(+)</text>
        <dbReference type="Rhea" id="RHEA:46608"/>
        <dbReference type="Rhea" id="RHEA-COMP:11060"/>
        <dbReference type="Rhea" id="RHEA-COMP:11605"/>
        <dbReference type="ChEBI" id="CHEBI:15378"/>
        <dbReference type="ChEBI" id="CHEBI:30013"/>
        <dbReference type="ChEBI" id="CHEBI:30616"/>
        <dbReference type="ChEBI" id="CHEBI:61977"/>
        <dbReference type="ChEBI" id="CHEBI:456216"/>
        <dbReference type="EC" id="2.7.11.1"/>
    </reaction>
</comment>
<dbReference type="AlphaFoldDB" id="A0AAQ3JMY7"/>
<dbReference type="PANTHER" id="PTHR27002:SF181">
    <property type="entry name" value="RECEPTOR-LIKE SERINE_THREONINE-PROTEIN KINASE"/>
    <property type="match status" value="1"/>
</dbReference>
<dbReference type="Gene3D" id="1.10.510.10">
    <property type="entry name" value="Transferase(Phosphotransferase) domain 1"/>
    <property type="match status" value="2"/>
</dbReference>
<evidence type="ECO:0000256" key="5">
    <source>
        <dbReference type="ARBA" id="ARBA00022777"/>
    </source>
</evidence>
<proteinExistence type="predicted"/>
<keyword evidence="4" id="KW-0547">Nucleotide-binding</keyword>
<keyword evidence="2" id="KW-0723">Serine/threonine-protein kinase</keyword>
<dbReference type="PANTHER" id="PTHR27002">
    <property type="entry name" value="RECEPTOR-LIKE SERINE/THREONINE-PROTEIN KINASE SD1-8"/>
    <property type="match status" value="1"/>
</dbReference>
<sequence>MHQDSNLRIIHRDLKLSNILLDKDMNPKISDFGIVRAFEGDEVHENATTGPVGIFGYMAPEYISSGLFSFKSDVFSFGVIVLEIQSGISFKSDVFSFGVIVLEIQSGKRNRVFNQAGVSLNLIGDNETIMCAENSDDRPTMTDVVMMLASEDQLLNPLKLPIIASASGEGDFPSNETSFTITGR</sequence>
<evidence type="ECO:0000313" key="10">
    <source>
        <dbReference type="EMBL" id="WOK91892.1"/>
    </source>
</evidence>
<dbReference type="SMART" id="SM00220">
    <property type="entry name" value="S_TKc"/>
    <property type="match status" value="1"/>
</dbReference>
<dbReference type="InterPro" id="IPR011009">
    <property type="entry name" value="Kinase-like_dom_sf"/>
</dbReference>
<dbReference type="GO" id="GO:0004674">
    <property type="term" value="F:protein serine/threonine kinase activity"/>
    <property type="evidence" value="ECO:0007669"/>
    <property type="project" value="UniProtKB-KW"/>
</dbReference>
<evidence type="ECO:0000256" key="7">
    <source>
        <dbReference type="ARBA" id="ARBA00047899"/>
    </source>
</evidence>
<evidence type="ECO:0000256" key="1">
    <source>
        <dbReference type="ARBA" id="ARBA00012513"/>
    </source>
</evidence>
<dbReference type="InterPro" id="IPR000719">
    <property type="entry name" value="Prot_kinase_dom"/>
</dbReference>
<dbReference type="Proteomes" id="UP001327560">
    <property type="component" value="Chromosome 1"/>
</dbReference>
<evidence type="ECO:0000256" key="2">
    <source>
        <dbReference type="ARBA" id="ARBA00022527"/>
    </source>
</evidence>